<dbReference type="EnsemblPlants" id="ORGLA02G0153300.1">
    <property type="protein sequence ID" value="ORGLA02G0153300.1"/>
    <property type="gene ID" value="ORGLA02G0153300"/>
</dbReference>
<evidence type="ECO:0000313" key="2">
    <source>
        <dbReference type="EnsemblPlants" id="ORGLA02G0153300.1"/>
    </source>
</evidence>
<keyword evidence="1" id="KW-0812">Transmembrane</keyword>
<evidence type="ECO:0000313" key="3">
    <source>
        <dbReference type="Proteomes" id="UP000007306"/>
    </source>
</evidence>
<name>I1P0M7_ORYGL</name>
<accession>I1P0M7</accession>
<organism evidence="2 3">
    <name type="scientific">Oryza glaberrima</name>
    <name type="common">African rice</name>
    <dbReference type="NCBI Taxonomy" id="4538"/>
    <lineage>
        <taxon>Eukaryota</taxon>
        <taxon>Viridiplantae</taxon>
        <taxon>Streptophyta</taxon>
        <taxon>Embryophyta</taxon>
        <taxon>Tracheophyta</taxon>
        <taxon>Spermatophyta</taxon>
        <taxon>Magnoliopsida</taxon>
        <taxon>Liliopsida</taxon>
        <taxon>Poales</taxon>
        <taxon>Poaceae</taxon>
        <taxon>BOP clade</taxon>
        <taxon>Oryzoideae</taxon>
        <taxon>Oryzeae</taxon>
        <taxon>Oryzinae</taxon>
        <taxon>Oryza</taxon>
    </lineage>
</organism>
<dbReference type="OMA" id="NCFHYFL"/>
<dbReference type="EnsemblPlants" id="ORGLA04G0077100.1">
    <property type="protein sequence ID" value="ORGLA04G0077100.1"/>
    <property type="gene ID" value="ORGLA04G0077100"/>
</dbReference>
<reference evidence="2" key="1">
    <citation type="submission" date="2015-06" db="UniProtKB">
        <authorList>
            <consortium name="EnsemblPlants"/>
        </authorList>
    </citation>
    <scope>IDENTIFICATION</scope>
</reference>
<keyword evidence="3" id="KW-1185">Reference proteome</keyword>
<keyword evidence="1" id="KW-0472">Membrane</keyword>
<feature type="transmembrane region" description="Helical" evidence="1">
    <location>
        <begin position="117"/>
        <end position="136"/>
    </location>
</feature>
<evidence type="ECO:0000256" key="1">
    <source>
        <dbReference type="SAM" id="Phobius"/>
    </source>
</evidence>
<dbReference type="Gramene" id="ORGLA04G0077100.1">
    <property type="protein sequence ID" value="ORGLA04G0077100.1"/>
    <property type="gene ID" value="ORGLA04G0077100"/>
</dbReference>
<dbReference type="AlphaFoldDB" id="I1P0M7"/>
<dbReference type="HOGENOM" id="CLU_171394_0_0_1"/>
<protein>
    <submittedName>
        <fullName evidence="2">Uncharacterized protein</fullName>
    </submittedName>
</protein>
<reference evidence="2 3" key="2">
    <citation type="submission" date="2018-04" db="EMBL/GenBank/DDBJ databases">
        <title>OglaRS2 (Oryza glaberrima Reference Sequence Version 2).</title>
        <authorList>
            <person name="Zhang J."/>
            <person name="Kudrna D."/>
            <person name="Lee S."/>
            <person name="Talag J."/>
            <person name="Rajasekar S."/>
            <person name="Wing R.A."/>
        </authorList>
    </citation>
    <scope>NUCLEOTIDE SEQUENCE [LARGE SCALE GENOMIC DNA]</scope>
    <source>
        <strain evidence="2 3">cv. IRGC 96717</strain>
    </source>
</reference>
<dbReference type="Gramene" id="ORGLA02G0153300.1">
    <property type="protein sequence ID" value="ORGLA02G0153300.1"/>
    <property type="gene ID" value="ORGLA02G0153300"/>
</dbReference>
<sequence>MEHSKEFIDELHKPLTAEAKAQMVADGKKKVQLQEKQEELTAEAKARMVADGKKKVQLQEKQEEDGTALRQGSRLSATDLIRYTLMGIRFAFTAAMHYYHCTQMQMMPELTRTTFGVFYNCFHYFLIAIIILASYMGI</sequence>
<dbReference type="Proteomes" id="UP000007306">
    <property type="component" value="Chromosome 2"/>
</dbReference>
<dbReference type="Proteomes" id="UP000007306">
    <property type="component" value="Chromosome 4"/>
</dbReference>
<proteinExistence type="predicted"/>
<keyword evidence="1" id="KW-1133">Transmembrane helix</keyword>